<evidence type="ECO:0000313" key="1">
    <source>
        <dbReference type="EMBL" id="ACI55733.1"/>
    </source>
</evidence>
<dbReference type="AlphaFoldDB" id="A0ABF7QN85"/>
<reference evidence="1 2" key="1">
    <citation type="journal article" date="2010" name="Stand. Genomic Sci.">
        <title>Complete genome sequence of Rhizobium leguminosarum bv trifolii strain WSM2304, an effective microsymbiont of the South American clover Trifolium polymorphum.</title>
        <authorList>
            <person name="Reeve W."/>
            <person name="O'Hara G."/>
            <person name="Chain P."/>
            <person name="Ardley J."/>
            <person name="Brau L."/>
            <person name="Nandesena K."/>
            <person name="Tiwari R."/>
            <person name="Malfatti S."/>
            <person name="Kiss H."/>
            <person name="Lapidus A."/>
            <person name="Copeland A."/>
            <person name="Nolan M."/>
            <person name="Land M."/>
            <person name="Ivanova N."/>
            <person name="Mavromatis K."/>
            <person name="Markowitz V."/>
            <person name="Kyrpides N."/>
            <person name="Melino V."/>
            <person name="Denton M."/>
            <person name="Yates R."/>
            <person name="Howieson J."/>
        </authorList>
    </citation>
    <scope>NUCLEOTIDE SEQUENCE [LARGE SCALE GENOMIC DNA]</scope>
    <source>
        <strain evidence="1 2">WSM2304</strain>
    </source>
</reference>
<proteinExistence type="predicted"/>
<dbReference type="Proteomes" id="UP000008330">
    <property type="component" value="Chromosome"/>
</dbReference>
<dbReference type="EMBL" id="CP001191">
    <property type="protein sequence ID" value="ACI55733.1"/>
    <property type="molecule type" value="Genomic_DNA"/>
</dbReference>
<dbReference type="RefSeq" id="WP_012558257.1">
    <property type="nucleotide sequence ID" value="NC_011369.1"/>
</dbReference>
<evidence type="ECO:0000313" key="2">
    <source>
        <dbReference type="Proteomes" id="UP000008330"/>
    </source>
</evidence>
<sequence length="102" mass="11543">MTTEREVLEFIIVPPFKERAAVGAAKERLEHYLGNRFPGYSFKVGPFAPVGDEEEFCVLPLMNFVGDDGNNYMCTPPRRWLLQEIAHACRGFDLKGLRHSAA</sequence>
<protein>
    <submittedName>
        <fullName evidence="1">Uncharacterized protein</fullName>
    </submittedName>
</protein>
<keyword evidence="2" id="KW-1185">Reference proteome</keyword>
<dbReference type="KEGG" id="rlt:Rleg2_2459"/>
<accession>A0ABF7QN85</accession>
<name>A0ABF7QN85_RHILW</name>
<gene>
    <name evidence="1" type="ordered locus">Rleg2_2459</name>
</gene>
<organism evidence="1 2">
    <name type="scientific">Rhizobium leguminosarum bv. trifolii (strain WSM2304)</name>
    <dbReference type="NCBI Taxonomy" id="395492"/>
    <lineage>
        <taxon>Bacteria</taxon>
        <taxon>Pseudomonadati</taxon>
        <taxon>Pseudomonadota</taxon>
        <taxon>Alphaproteobacteria</taxon>
        <taxon>Hyphomicrobiales</taxon>
        <taxon>Rhizobiaceae</taxon>
        <taxon>Rhizobium/Agrobacterium group</taxon>
        <taxon>Rhizobium</taxon>
    </lineage>
</organism>